<keyword evidence="5" id="KW-0694">RNA-binding</keyword>
<dbReference type="NCBIfam" id="TIGR00005">
    <property type="entry name" value="rluA_subfam"/>
    <property type="match status" value="1"/>
</dbReference>
<evidence type="ECO:0000259" key="7">
    <source>
        <dbReference type="SMART" id="SM00363"/>
    </source>
</evidence>
<comment type="catalytic activity">
    <reaction evidence="3">
        <text>uridine(1911/1915/1917) in 23S rRNA = pseudouridine(1911/1915/1917) in 23S rRNA</text>
        <dbReference type="Rhea" id="RHEA:42524"/>
        <dbReference type="Rhea" id="RHEA-COMP:10097"/>
        <dbReference type="Rhea" id="RHEA-COMP:10098"/>
        <dbReference type="ChEBI" id="CHEBI:65314"/>
        <dbReference type="ChEBI" id="CHEBI:65315"/>
        <dbReference type="EC" id="5.4.99.23"/>
    </reaction>
</comment>
<dbReference type="CDD" id="cd02869">
    <property type="entry name" value="PseudoU_synth_RluA_like"/>
    <property type="match status" value="1"/>
</dbReference>
<dbReference type="InterPro" id="IPR020103">
    <property type="entry name" value="PsdUridine_synth_cat_dom_sf"/>
</dbReference>
<dbReference type="InterPro" id="IPR006224">
    <property type="entry name" value="PsdUridine_synth_RluA-like_CS"/>
</dbReference>
<dbReference type="PROSITE" id="PS50889">
    <property type="entry name" value="S4"/>
    <property type="match status" value="1"/>
</dbReference>
<dbReference type="GO" id="GO:0160140">
    <property type="term" value="F:23S rRNA pseudouridine(1911/1915/1917) synthase activity"/>
    <property type="evidence" value="ECO:0007669"/>
    <property type="project" value="UniProtKB-EC"/>
</dbReference>
<dbReference type="SUPFAM" id="SSF55174">
    <property type="entry name" value="Alpha-L RNA-binding motif"/>
    <property type="match status" value="1"/>
</dbReference>
<evidence type="ECO:0000256" key="2">
    <source>
        <dbReference type="ARBA" id="ARBA00023235"/>
    </source>
</evidence>
<dbReference type="InterPro" id="IPR006225">
    <property type="entry name" value="PsdUridine_synth_RluC/D"/>
</dbReference>
<dbReference type="InterPro" id="IPR036986">
    <property type="entry name" value="S4_RNA-bd_sf"/>
</dbReference>
<dbReference type="SUPFAM" id="SSF55120">
    <property type="entry name" value="Pseudouridine synthase"/>
    <property type="match status" value="1"/>
</dbReference>
<comment type="catalytic activity">
    <reaction evidence="6">
        <text>a uridine in RNA = a pseudouridine in RNA</text>
        <dbReference type="Rhea" id="RHEA:48348"/>
        <dbReference type="Rhea" id="RHEA-COMP:12068"/>
        <dbReference type="Rhea" id="RHEA-COMP:12069"/>
        <dbReference type="ChEBI" id="CHEBI:65314"/>
        <dbReference type="ChEBI" id="CHEBI:65315"/>
    </reaction>
</comment>
<dbReference type="Gene3D" id="3.10.290.10">
    <property type="entry name" value="RNA-binding S4 domain"/>
    <property type="match status" value="1"/>
</dbReference>
<accession>A0A368DRQ6</accession>
<dbReference type="GO" id="GO:0003723">
    <property type="term" value="F:RNA binding"/>
    <property type="evidence" value="ECO:0007669"/>
    <property type="project" value="UniProtKB-KW"/>
</dbReference>
<dbReference type="PANTHER" id="PTHR21600">
    <property type="entry name" value="MITOCHONDRIAL RNA PSEUDOURIDINE SYNTHASE"/>
    <property type="match status" value="1"/>
</dbReference>
<comment type="function">
    <text evidence="6">Responsible for synthesis of pseudouridine from uracil.</text>
</comment>
<dbReference type="AlphaFoldDB" id="A0A368DRQ6"/>
<proteinExistence type="inferred from homology"/>
<evidence type="ECO:0000256" key="4">
    <source>
        <dbReference type="PIRSR" id="PIRSR606225-1"/>
    </source>
</evidence>
<dbReference type="InterPro" id="IPR002942">
    <property type="entry name" value="S4_RNA-bd"/>
</dbReference>
<evidence type="ECO:0000256" key="1">
    <source>
        <dbReference type="ARBA" id="ARBA00010876"/>
    </source>
</evidence>
<dbReference type="EMBL" id="QOQD01000004">
    <property type="protein sequence ID" value="RCL73973.1"/>
    <property type="molecule type" value="Genomic_DNA"/>
</dbReference>
<name>A0A368DRQ6_9PROT</name>
<dbReference type="PROSITE" id="PS01129">
    <property type="entry name" value="PSI_RLU"/>
    <property type="match status" value="1"/>
</dbReference>
<feature type="domain" description="RNA-binding S4" evidence="7">
    <location>
        <begin position="9"/>
        <end position="73"/>
    </location>
</feature>
<dbReference type="SMART" id="SM00363">
    <property type="entry name" value="S4"/>
    <property type="match status" value="1"/>
</dbReference>
<feature type="active site" evidence="4">
    <location>
        <position position="133"/>
    </location>
</feature>
<dbReference type="PANTHER" id="PTHR21600:SF44">
    <property type="entry name" value="RIBOSOMAL LARGE SUBUNIT PSEUDOURIDINE SYNTHASE D"/>
    <property type="match status" value="1"/>
</dbReference>
<dbReference type="GO" id="GO:0000455">
    <property type="term" value="P:enzyme-directed rRNA pseudouridine synthesis"/>
    <property type="evidence" value="ECO:0007669"/>
    <property type="project" value="UniProtKB-ARBA"/>
</dbReference>
<gene>
    <name evidence="8" type="ORF">DBW71_02295</name>
</gene>
<evidence type="ECO:0000313" key="9">
    <source>
        <dbReference type="Proteomes" id="UP000253570"/>
    </source>
</evidence>
<comment type="caution">
    <text evidence="8">The sequence shown here is derived from an EMBL/GenBank/DDBJ whole genome shotgun (WGS) entry which is preliminary data.</text>
</comment>
<evidence type="ECO:0000256" key="3">
    <source>
        <dbReference type="ARBA" id="ARBA00036882"/>
    </source>
</evidence>
<dbReference type="Gene3D" id="3.30.2350.10">
    <property type="entry name" value="Pseudouridine synthase"/>
    <property type="match status" value="1"/>
</dbReference>
<dbReference type="Proteomes" id="UP000253570">
    <property type="component" value="Unassembled WGS sequence"/>
</dbReference>
<dbReference type="InterPro" id="IPR006145">
    <property type="entry name" value="PsdUridine_synth_RsuA/RluA"/>
</dbReference>
<dbReference type="Pfam" id="PF00849">
    <property type="entry name" value="PseudoU_synth_2"/>
    <property type="match status" value="1"/>
</dbReference>
<organism evidence="8 9">
    <name type="scientific">PS1 clade bacterium</name>
    <dbReference type="NCBI Taxonomy" id="2175152"/>
    <lineage>
        <taxon>Bacteria</taxon>
        <taxon>Pseudomonadati</taxon>
        <taxon>Pseudomonadota</taxon>
        <taxon>Alphaproteobacteria</taxon>
        <taxon>PS1 clade</taxon>
    </lineage>
</organism>
<dbReference type="CDD" id="cd00165">
    <property type="entry name" value="S4"/>
    <property type="match status" value="1"/>
</dbReference>
<evidence type="ECO:0000256" key="5">
    <source>
        <dbReference type="PROSITE-ProRule" id="PRU00182"/>
    </source>
</evidence>
<protein>
    <recommendedName>
        <fullName evidence="6">Pseudouridine synthase</fullName>
        <ecNumber evidence="6">5.4.99.-</ecNumber>
    </recommendedName>
</protein>
<reference evidence="8 9" key="1">
    <citation type="journal article" date="2018" name="Microbiome">
        <title>Fine metagenomic profile of the Mediterranean stratified and mixed water columns revealed by assembly and recruitment.</title>
        <authorList>
            <person name="Haro-Moreno J.M."/>
            <person name="Lopez-Perez M."/>
            <person name="De La Torre J.R."/>
            <person name="Picazo A."/>
            <person name="Camacho A."/>
            <person name="Rodriguez-Valera F."/>
        </authorList>
    </citation>
    <scope>NUCLEOTIDE SEQUENCE [LARGE SCALE GENOMIC DNA]</scope>
    <source>
        <strain evidence="8">MED-G57</strain>
    </source>
</reference>
<dbReference type="InterPro" id="IPR050188">
    <property type="entry name" value="RluA_PseudoU_synthase"/>
</dbReference>
<evidence type="ECO:0000313" key="8">
    <source>
        <dbReference type="EMBL" id="RCL73973.1"/>
    </source>
</evidence>
<keyword evidence="2 6" id="KW-0413">Isomerase</keyword>
<evidence type="ECO:0000256" key="6">
    <source>
        <dbReference type="RuleBase" id="RU362028"/>
    </source>
</evidence>
<sequence length="326" mass="37034">MANKLDVGKRLDQYITIHTEFSRQRVINLIENGYVKLNNKIINLKKYKIKGEESIEITIPEIRELNPLPENIPIDIVYEDNDIIVINKPSNLVVHPGAGIESGTLVNAILHHCGDTLSGIGGYKRPGIVHRLDKDTSGLMIVAKNDISHLNLSKQFSEQGRTGSLEKIYLAFVWGVPKLRKNKIETQMQRNTNDRTKMMVEKDPLKGRKAVTEYEIIETYCDKKNDPLASLLRCKLYTGRTHQIRVHLDYIGNPIICDAKYGKGFNTKMKQLSNISDQKTLTDLKRHALHSVSITFTHPTSNNNMTFNTDLPHDLVILRNILSANE</sequence>
<comment type="similarity">
    <text evidence="1 6">Belongs to the pseudouridine synthase RluA family.</text>
</comment>
<dbReference type="EC" id="5.4.99.-" evidence="6"/>